<dbReference type="Pfam" id="PF19351">
    <property type="entry name" value="DUF5929"/>
    <property type="match status" value="1"/>
</dbReference>
<accession>A0A0S7E6Y5</accession>
<dbReference type="AlphaFoldDB" id="A0A0S7E6Y5"/>
<dbReference type="KEGG" id="mod:AS202_05045"/>
<dbReference type="InterPro" id="IPR038461">
    <property type="entry name" value="Schlafen_AlbA_2_dom_sf"/>
</dbReference>
<dbReference type="RefSeq" id="WP_006258014.1">
    <property type="nucleotide sequence ID" value="NZ_BCMQ01000002.1"/>
</dbReference>
<reference evidence="1 2" key="1">
    <citation type="journal article" date="2016" name="J. Zhejiang Univ. Sci. B">
        <title>Antibiotic resistance mechanisms of Myroides sp.</title>
        <authorList>
            <person name="Hu S."/>
            <person name="Yuan S."/>
            <person name="Qu H."/>
            <person name="Jiang T."/>
            <person name="Zhou Y."/>
            <person name="Wang M."/>
            <person name="Ming D."/>
        </authorList>
    </citation>
    <scope>NUCLEOTIDE SEQUENCE [LARGE SCALE GENOMIC DNA]</scope>
    <source>
        <strain evidence="1 2">PR63039</strain>
    </source>
</reference>
<evidence type="ECO:0000313" key="2">
    <source>
        <dbReference type="Proteomes" id="UP000069030"/>
    </source>
</evidence>
<organism evidence="1 2">
    <name type="scientific">Myroides odoratimimus</name>
    <dbReference type="NCBI Taxonomy" id="76832"/>
    <lineage>
        <taxon>Bacteria</taxon>
        <taxon>Pseudomonadati</taxon>
        <taxon>Bacteroidota</taxon>
        <taxon>Flavobacteriia</taxon>
        <taxon>Flavobacteriales</taxon>
        <taxon>Flavobacteriaceae</taxon>
        <taxon>Myroides</taxon>
    </lineage>
</organism>
<protein>
    <submittedName>
        <fullName evidence="1">AAA family ATPase</fullName>
    </submittedName>
</protein>
<dbReference type="Proteomes" id="UP000069030">
    <property type="component" value="Chromosome"/>
</dbReference>
<dbReference type="InterPro" id="IPR007421">
    <property type="entry name" value="Schlafen_AlbA_2_dom"/>
</dbReference>
<proteinExistence type="predicted"/>
<gene>
    <name evidence="1" type="ORF">AS202_05045</name>
</gene>
<evidence type="ECO:0000313" key="1">
    <source>
        <dbReference type="EMBL" id="ALU25541.1"/>
    </source>
</evidence>
<dbReference type="Pfam" id="PF04326">
    <property type="entry name" value="SLFN_AlbA_2"/>
    <property type="match status" value="1"/>
</dbReference>
<dbReference type="InterPro" id="IPR045973">
    <property type="entry name" value="DUF5929"/>
</dbReference>
<dbReference type="GeneID" id="66974197"/>
<dbReference type="EMBL" id="CP013690">
    <property type="protein sequence ID" value="ALU25541.1"/>
    <property type="molecule type" value="Genomic_DNA"/>
</dbReference>
<dbReference type="eggNOG" id="COG2865">
    <property type="taxonomic scope" value="Bacteria"/>
</dbReference>
<dbReference type="Gene3D" id="3.30.950.30">
    <property type="entry name" value="Schlafen, AAA domain"/>
    <property type="match status" value="1"/>
</dbReference>
<sequence length="382" mass="43977">MINKRLLIKNLLAHYDENSFYDKKRQLNLHSKSGKAKFLKHICALANSNPDNSSYLLVGIEDEDNEIVGVDFYDDSKIQNLVNAYLDNPPLITYDNVAFNDLPKDKVVGLVSIRSGIGLTTFKRSISEIAEGSYFVRIGSTSVPDAVVPRSTNREIVKSIEKNSQNDLASILDSVITFMTDTHRDMKPRYNVFREQFIICWAGNKKMVRGMPFYSRVDIEFVNEQIKLFYSDLDSVTIAYNGHKFVITEYLNLGLNDKTSYYPFEEVMISFSENGTYSMTNTVLFKAPSYNRNILGHIYGSSLNVIYKLQNNLKLTSKEERVLGKLCFNMMLCYLNGFEDAKDELISVKDYLKYSNDPQLFIAFKEVMRILRKLKYETEIDE</sequence>
<name>A0A0S7E6Y5_9FLAO</name>